<dbReference type="InterPro" id="IPR036770">
    <property type="entry name" value="Ankyrin_rpt-contain_sf"/>
</dbReference>
<dbReference type="Gene3D" id="1.25.40.20">
    <property type="entry name" value="Ankyrin repeat-containing domain"/>
    <property type="match status" value="1"/>
</dbReference>
<evidence type="ECO:0008006" key="3">
    <source>
        <dbReference type="Google" id="ProtNLM"/>
    </source>
</evidence>
<dbReference type="SUPFAM" id="SSF48403">
    <property type="entry name" value="Ankyrin repeat"/>
    <property type="match status" value="1"/>
</dbReference>
<name>A0ABR1W901_9PEZI</name>
<comment type="caution">
    <text evidence="1">The sequence shown here is derived from an EMBL/GenBank/DDBJ whole genome shotgun (WGS) entry which is preliminary data.</text>
</comment>
<protein>
    <recommendedName>
        <fullName evidence="3">Ankyrin repeat domain-containing protein</fullName>
    </recommendedName>
</protein>
<keyword evidence="2" id="KW-1185">Reference proteome</keyword>
<dbReference type="EMBL" id="JAQQWM010000002">
    <property type="protein sequence ID" value="KAK8078648.1"/>
    <property type="molecule type" value="Genomic_DNA"/>
</dbReference>
<sequence>MRNWDFGYWTGGTSMMLSGENAWAWLSLLAVNMEDYNRTSPLIKALDNGDEATARILLEDAGVDPEWPASRDEVPNQAPVALAVWKGSAALTHWLLDHGADTDAGNPPAFVIAVHTLLAIGQPHPLPRG</sequence>
<proteinExistence type="predicted"/>
<organism evidence="1 2">
    <name type="scientific">Apiospora saccharicola</name>
    <dbReference type="NCBI Taxonomy" id="335842"/>
    <lineage>
        <taxon>Eukaryota</taxon>
        <taxon>Fungi</taxon>
        <taxon>Dikarya</taxon>
        <taxon>Ascomycota</taxon>
        <taxon>Pezizomycotina</taxon>
        <taxon>Sordariomycetes</taxon>
        <taxon>Xylariomycetidae</taxon>
        <taxon>Amphisphaeriales</taxon>
        <taxon>Apiosporaceae</taxon>
        <taxon>Apiospora</taxon>
    </lineage>
</organism>
<evidence type="ECO:0000313" key="1">
    <source>
        <dbReference type="EMBL" id="KAK8078648.1"/>
    </source>
</evidence>
<dbReference type="Proteomes" id="UP001446871">
    <property type="component" value="Unassembled WGS sequence"/>
</dbReference>
<accession>A0ABR1W901</accession>
<reference evidence="1 2" key="1">
    <citation type="submission" date="2023-01" db="EMBL/GenBank/DDBJ databases">
        <title>Analysis of 21 Apiospora genomes using comparative genomics revels a genus with tremendous synthesis potential of carbohydrate active enzymes and secondary metabolites.</title>
        <authorList>
            <person name="Sorensen T."/>
        </authorList>
    </citation>
    <scope>NUCLEOTIDE SEQUENCE [LARGE SCALE GENOMIC DNA]</scope>
    <source>
        <strain evidence="1 2">CBS 83171</strain>
    </source>
</reference>
<gene>
    <name evidence="1" type="ORF">PG996_004818</name>
</gene>
<evidence type="ECO:0000313" key="2">
    <source>
        <dbReference type="Proteomes" id="UP001446871"/>
    </source>
</evidence>